<dbReference type="InterPro" id="IPR011990">
    <property type="entry name" value="TPR-like_helical_dom_sf"/>
</dbReference>
<proteinExistence type="predicted"/>
<sequence length="1053" mass="114775">MSAPQTEDARAEAVTLIARTLADAATLAAEGAASPRPREQPTRIGRFTVIRELGSGGMGVVYAAYDEQLDRKLAIKLLHGDPDRDASQGHARLLREAQALARLSHPNVVAIYEVGSFFEHVFLAMEYVQGASLRAWLEAAPRPWREVLRVFAQAGRGLAAAHAAGLVHRDFKPDNAIVGDDGRVRVLDFGLARAPETTEAQATDEQRTTVVSRNTLGSQLTVAGAVVGTPAYIAPELYMRLPADARSDQFAFCVALWEALYGQRPFLGETLQALALTICEGRVTPPPPGRRVPAWLHAALLRGLDPDPARRFPTMDALLAAIDRDPERARVRLLGAAVLLCVAGMIGLGARNVMASREGLCSGGAARITSVWGQVQKDSLTAALTATGLPYARDTAARVNLRLDAYAAAWAAAHRDACEDTAVRKEQSQELLELRMACLEGRRAALAETVALLHEAEAATLERAVQATQELPAIEPCANASYVRSEHPLPATAAEAIAEAAARKQFERVHALLAARRSHEAELEFSKIEVAALPLHLTPELALLRAEVDVSLSRYEAAREGFEQAYLTARRLGDDTIARLAAARQLHQLDDDTRLRPLWELWWRLAETEVARSGDLHDRLGLRLTRADYLRSATTEYSRAYDTLAGAVEECEADRKCRASLLSARLMNGLGWIYTELGDGEASLAMHRRALARRIETLGPRHPNLALSLDSMGGALELLGRYEEALKIQEQALALRLAAYGPDHLAVAESYNNLAGVLMQLEDVARAAEYFRETARIEEKLLGPESAPIGLTLMNLASAMHQLGRNEEALRLLERTAQIQRTTLVPFHAETMYTQALMAGVQHSLGDLEAAERHFLAALKVIELRREPDHLGAAMVQQNYAALLRAMDRPREALALMTRVRQRLSERLGESHLFMADLDTTISGLHEDLGDAAAAELHARRAIALQDASLAVDDPRRVDALSQLAMVLREREPAEALVLAERALQLTHAGVVSAVSLANLHETVAVALLRSGDRERVRAAACLAEQSRRAAGDGPDDRRKRLRALGLPAAPCL</sequence>
<dbReference type="Gene3D" id="1.10.510.10">
    <property type="entry name" value="Transferase(Phosphotransferase) domain 1"/>
    <property type="match status" value="1"/>
</dbReference>
<evidence type="ECO:0000256" key="5">
    <source>
        <dbReference type="PROSITE-ProRule" id="PRU00339"/>
    </source>
</evidence>
<dbReference type="InterPro" id="IPR017441">
    <property type="entry name" value="Protein_kinase_ATP_BS"/>
</dbReference>
<reference evidence="8" key="1">
    <citation type="submission" date="2021-08" db="EMBL/GenBank/DDBJ databases">
        <authorList>
            <person name="Stevens D.C."/>
        </authorList>
    </citation>
    <scope>NUCLEOTIDE SEQUENCE</scope>
    <source>
        <strain evidence="8">DSM 53165</strain>
    </source>
</reference>
<keyword evidence="4 6" id="KW-0067">ATP-binding</keyword>
<dbReference type="SMART" id="SM00028">
    <property type="entry name" value="TPR"/>
    <property type="match status" value="5"/>
</dbReference>
<dbReference type="GO" id="GO:0016301">
    <property type="term" value="F:kinase activity"/>
    <property type="evidence" value="ECO:0007669"/>
    <property type="project" value="UniProtKB-KW"/>
</dbReference>
<evidence type="ECO:0000256" key="2">
    <source>
        <dbReference type="ARBA" id="ARBA00022741"/>
    </source>
</evidence>
<evidence type="ECO:0000256" key="1">
    <source>
        <dbReference type="ARBA" id="ARBA00022679"/>
    </source>
</evidence>
<evidence type="ECO:0000313" key="9">
    <source>
        <dbReference type="Proteomes" id="UP001139031"/>
    </source>
</evidence>
<evidence type="ECO:0000256" key="4">
    <source>
        <dbReference type="ARBA" id="ARBA00022840"/>
    </source>
</evidence>
<protein>
    <submittedName>
        <fullName evidence="8">Serine/threonine-protein kinase</fullName>
    </submittedName>
</protein>
<dbReference type="Gene3D" id="1.25.40.10">
    <property type="entry name" value="Tetratricopeptide repeat domain"/>
    <property type="match status" value="2"/>
</dbReference>
<evidence type="ECO:0000256" key="3">
    <source>
        <dbReference type="ARBA" id="ARBA00022777"/>
    </source>
</evidence>
<dbReference type="PROSITE" id="PS50005">
    <property type="entry name" value="TPR"/>
    <property type="match status" value="1"/>
</dbReference>
<dbReference type="CDD" id="cd14014">
    <property type="entry name" value="STKc_PknB_like"/>
    <property type="match status" value="1"/>
</dbReference>
<dbReference type="PROSITE" id="PS50011">
    <property type="entry name" value="PROTEIN_KINASE_DOM"/>
    <property type="match status" value="1"/>
</dbReference>
<feature type="binding site" evidence="6">
    <location>
        <position position="76"/>
    </location>
    <ligand>
        <name>ATP</name>
        <dbReference type="ChEBI" id="CHEBI:30616"/>
    </ligand>
</feature>
<gene>
    <name evidence="8" type="ORF">K7C98_40410</name>
</gene>
<dbReference type="PANTHER" id="PTHR43289:SF6">
    <property type="entry name" value="SERINE_THREONINE-PROTEIN KINASE NEKL-3"/>
    <property type="match status" value="1"/>
</dbReference>
<accession>A0ABS7U506</accession>
<dbReference type="PANTHER" id="PTHR43289">
    <property type="entry name" value="MITOGEN-ACTIVATED PROTEIN KINASE KINASE KINASE 20-RELATED"/>
    <property type="match status" value="1"/>
</dbReference>
<dbReference type="RefSeq" id="WP_224197273.1">
    <property type="nucleotide sequence ID" value="NZ_JAIRAU010000057.1"/>
</dbReference>
<keyword evidence="9" id="KW-1185">Reference proteome</keyword>
<dbReference type="PROSITE" id="PS00107">
    <property type="entry name" value="PROTEIN_KINASE_ATP"/>
    <property type="match status" value="1"/>
</dbReference>
<evidence type="ECO:0000259" key="7">
    <source>
        <dbReference type="PROSITE" id="PS50011"/>
    </source>
</evidence>
<feature type="domain" description="Protein kinase" evidence="7">
    <location>
        <begin position="47"/>
        <end position="328"/>
    </location>
</feature>
<keyword evidence="5" id="KW-0802">TPR repeat</keyword>
<feature type="repeat" description="TPR" evidence="5">
    <location>
        <begin position="748"/>
        <end position="781"/>
    </location>
</feature>
<keyword evidence="3 8" id="KW-0418">Kinase</keyword>
<dbReference type="SUPFAM" id="SSF48452">
    <property type="entry name" value="TPR-like"/>
    <property type="match status" value="2"/>
</dbReference>
<name>A0ABS7U506_9BACT</name>
<dbReference type="Pfam" id="PF00069">
    <property type="entry name" value="Pkinase"/>
    <property type="match status" value="1"/>
</dbReference>
<dbReference type="SUPFAM" id="SSF56112">
    <property type="entry name" value="Protein kinase-like (PK-like)"/>
    <property type="match status" value="1"/>
</dbReference>
<dbReference type="EMBL" id="JAIRAU010000057">
    <property type="protein sequence ID" value="MBZ5715534.1"/>
    <property type="molecule type" value="Genomic_DNA"/>
</dbReference>
<dbReference type="InterPro" id="IPR000719">
    <property type="entry name" value="Prot_kinase_dom"/>
</dbReference>
<comment type="caution">
    <text evidence="8">The sequence shown here is derived from an EMBL/GenBank/DDBJ whole genome shotgun (WGS) entry which is preliminary data.</text>
</comment>
<evidence type="ECO:0000313" key="8">
    <source>
        <dbReference type="EMBL" id="MBZ5715534.1"/>
    </source>
</evidence>
<dbReference type="Proteomes" id="UP001139031">
    <property type="component" value="Unassembled WGS sequence"/>
</dbReference>
<dbReference type="Gene3D" id="3.30.200.20">
    <property type="entry name" value="Phosphorylase Kinase, domain 1"/>
    <property type="match status" value="1"/>
</dbReference>
<organism evidence="8 9">
    <name type="scientific">Nannocystis pusilla</name>
    <dbReference type="NCBI Taxonomy" id="889268"/>
    <lineage>
        <taxon>Bacteria</taxon>
        <taxon>Pseudomonadati</taxon>
        <taxon>Myxococcota</taxon>
        <taxon>Polyangia</taxon>
        <taxon>Nannocystales</taxon>
        <taxon>Nannocystaceae</taxon>
        <taxon>Nannocystis</taxon>
    </lineage>
</organism>
<keyword evidence="1" id="KW-0808">Transferase</keyword>
<dbReference type="InterPro" id="IPR019734">
    <property type="entry name" value="TPR_rpt"/>
</dbReference>
<dbReference type="Pfam" id="PF13424">
    <property type="entry name" value="TPR_12"/>
    <property type="match status" value="3"/>
</dbReference>
<dbReference type="InterPro" id="IPR011009">
    <property type="entry name" value="Kinase-like_dom_sf"/>
</dbReference>
<keyword evidence="2 6" id="KW-0547">Nucleotide-binding</keyword>
<evidence type="ECO:0000256" key="6">
    <source>
        <dbReference type="PROSITE-ProRule" id="PRU10141"/>
    </source>
</evidence>